<feature type="region of interest" description="Disordered" evidence="1">
    <location>
        <begin position="337"/>
        <end position="391"/>
    </location>
</feature>
<name>A0A143Y5C7_9LACT</name>
<keyword evidence="5" id="KW-1185">Reference proteome</keyword>
<feature type="compositionally biased region" description="Basic and acidic residues" evidence="1">
    <location>
        <begin position="354"/>
        <end position="364"/>
    </location>
</feature>
<dbReference type="STRING" id="140314.SAMN04488076_102121"/>
<evidence type="ECO:0000259" key="3">
    <source>
        <dbReference type="Pfam" id="PF14257"/>
    </source>
</evidence>
<feature type="domain" description="DUF4349" evidence="3">
    <location>
        <begin position="78"/>
        <end position="301"/>
    </location>
</feature>
<gene>
    <name evidence="4" type="ORF">Tpal_170</name>
</gene>
<dbReference type="AlphaFoldDB" id="A0A143Y5C7"/>
<dbReference type="EMBL" id="FJNE01000001">
    <property type="protein sequence ID" value="CZQ81219.1"/>
    <property type="molecule type" value="Genomic_DNA"/>
</dbReference>
<evidence type="ECO:0000256" key="1">
    <source>
        <dbReference type="SAM" id="MobiDB-lite"/>
    </source>
</evidence>
<keyword evidence="2" id="KW-0812">Transmembrane</keyword>
<evidence type="ECO:0000313" key="4">
    <source>
        <dbReference type="EMBL" id="CZQ81219.1"/>
    </source>
</evidence>
<proteinExistence type="predicted"/>
<feature type="compositionally biased region" description="Basic and acidic residues" evidence="1">
    <location>
        <begin position="374"/>
        <end position="391"/>
    </location>
</feature>
<keyword evidence="2" id="KW-0472">Membrane</keyword>
<dbReference type="OrthoDB" id="2162337at2"/>
<keyword evidence="2" id="KW-1133">Transmembrane helix</keyword>
<evidence type="ECO:0000256" key="2">
    <source>
        <dbReference type="SAM" id="Phobius"/>
    </source>
</evidence>
<dbReference type="InterPro" id="IPR025645">
    <property type="entry name" value="DUF4349"/>
</dbReference>
<sequence length="391" mass="44150">MLYNLDKNMGIFDGEAILVKRAKLFIVFLLSLTLFGCSLWTNVTTNTTQDTAGVNSVSTMEVAKTDSATGQGLLIGEKVITTITLSYETLEYQASVDYLNQVIKKYGAYIEYSYEYSGNNGIYNSASTSTNYRQGTYTIRIPNASVNPFMQDLEGNLGTKISEQIGNQDVTQSYKDTATRISVLQRKEERLLALLDKAEAVDQILAIEDSLSATISEREVLQSELDNMDSLIDYTALHLTVTERSRISTNHGGAVPFWGRVKEAFLDSVYAFYYWVQDAAIGLIYALPYIVAALGLVLLFWLIKKIFFKTRWGKKRIERQLQEKKIIEDRRKERFVRTHPKKTDAKNAANKPAENPKEPSKEDMSQNTLLGSEVKTESPAEQPTEEKRTEK</sequence>
<feature type="transmembrane region" description="Helical" evidence="2">
    <location>
        <begin position="21"/>
        <end position="41"/>
    </location>
</feature>
<evidence type="ECO:0000313" key="5">
    <source>
        <dbReference type="Proteomes" id="UP000242754"/>
    </source>
</evidence>
<reference evidence="4 5" key="1">
    <citation type="submission" date="2016-02" db="EMBL/GenBank/DDBJ databases">
        <authorList>
            <person name="Wen L."/>
            <person name="He K."/>
            <person name="Yang H."/>
        </authorList>
    </citation>
    <scope>NUCLEOTIDE SEQUENCE [LARGE SCALE GENOMIC DNA]</scope>
    <source>
        <strain evidence="4">Trichococcus palustris</strain>
    </source>
</reference>
<dbReference type="Pfam" id="PF14257">
    <property type="entry name" value="DUF4349"/>
    <property type="match status" value="1"/>
</dbReference>
<feature type="transmembrane region" description="Helical" evidence="2">
    <location>
        <begin position="283"/>
        <end position="303"/>
    </location>
</feature>
<dbReference type="Proteomes" id="UP000242754">
    <property type="component" value="Unassembled WGS sequence"/>
</dbReference>
<organism evidence="4 5">
    <name type="scientific">Trichococcus palustris</name>
    <dbReference type="NCBI Taxonomy" id="140314"/>
    <lineage>
        <taxon>Bacteria</taxon>
        <taxon>Bacillati</taxon>
        <taxon>Bacillota</taxon>
        <taxon>Bacilli</taxon>
        <taxon>Lactobacillales</taxon>
        <taxon>Carnobacteriaceae</taxon>
        <taxon>Trichococcus</taxon>
    </lineage>
</organism>
<accession>A0A143Y5C7</accession>
<dbReference type="RefSeq" id="WP_087030034.1">
    <property type="nucleotide sequence ID" value="NZ_FJNE01000001.1"/>
</dbReference>
<protein>
    <recommendedName>
        <fullName evidence="3">DUF4349 domain-containing protein</fullName>
    </recommendedName>
</protein>